<accession>A0A8T0EXW5</accession>
<dbReference type="InterPro" id="IPR023299">
    <property type="entry name" value="ATPase_P-typ_cyto_dom_N"/>
</dbReference>
<evidence type="ECO:0000256" key="1">
    <source>
        <dbReference type="ARBA" id="ARBA00004141"/>
    </source>
</evidence>
<keyword evidence="4 12" id="KW-0812">Transmembrane</keyword>
<dbReference type="Gene3D" id="3.40.1110.10">
    <property type="entry name" value="Calcium-transporting ATPase, cytoplasmic domain N"/>
    <property type="match status" value="1"/>
</dbReference>
<evidence type="ECO:0000256" key="3">
    <source>
        <dbReference type="ARBA" id="ARBA00022553"/>
    </source>
</evidence>
<reference evidence="13" key="1">
    <citation type="journal article" date="2020" name="bioRxiv">
        <title>Chromosome-level reference genome of the European wasp spider Argiope bruennichi: a resource for studies on range expansion and evolutionary adaptation.</title>
        <authorList>
            <person name="Sheffer M.M."/>
            <person name="Hoppe A."/>
            <person name="Krehenwinkel H."/>
            <person name="Uhl G."/>
            <person name="Kuss A.W."/>
            <person name="Jensen L."/>
            <person name="Jensen C."/>
            <person name="Gillespie R.G."/>
            <person name="Hoff K.J."/>
            <person name="Prost S."/>
        </authorList>
    </citation>
    <scope>NUCLEOTIDE SEQUENCE</scope>
</reference>
<feature type="transmembrane region" description="Helical" evidence="12">
    <location>
        <begin position="454"/>
        <end position="474"/>
    </location>
</feature>
<evidence type="ECO:0000313" key="13">
    <source>
        <dbReference type="EMBL" id="KAF8782581.1"/>
    </source>
</evidence>
<keyword evidence="6" id="KW-0547">Nucleotide-binding</keyword>
<dbReference type="Proteomes" id="UP000807504">
    <property type="component" value="Unassembled WGS sequence"/>
</dbReference>
<dbReference type="InterPro" id="IPR001757">
    <property type="entry name" value="P_typ_ATPase"/>
</dbReference>
<evidence type="ECO:0000256" key="2">
    <source>
        <dbReference type="ARBA" id="ARBA00006000"/>
    </source>
</evidence>
<dbReference type="InterPro" id="IPR023298">
    <property type="entry name" value="ATPase_P-typ_TM_dom_sf"/>
</dbReference>
<dbReference type="GO" id="GO:0046872">
    <property type="term" value="F:metal ion binding"/>
    <property type="evidence" value="ECO:0007669"/>
    <property type="project" value="UniProtKB-KW"/>
</dbReference>
<evidence type="ECO:0000256" key="6">
    <source>
        <dbReference type="ARBA" id="ARBA00022741"/>
    </source>
</evidence>
<keyword evidence="8" id="KW-0460">Magnesium</keyword>
<evidence type="ECO:0000256" key="7">
    <source>
        <dbReference type="ARBA" id="ARBA00022840"/>
    </source>
</evidence>
<name>A0A8T0EXW5_ARGBR</name>
<dbReference type="PANTHER" id="PTHR45630:SF8">
    <property type="entry name" value="CATION-TRANSPORTING ATPASE"/>
    <property type="match status" value="1"/>
</dbReference>
<evidence type="ECO:0000313" key="14">
    <source>
        <dbReference type="Proteomes" id="UP000807504"/>
    </source>
</evidence>
<dbReference type="AlphaFoldDB" id="A0A8T0EXW5"/>
<dbReference type="GO" id="GO:0016020">
    <property type="term" value="C:membrane"/>
    <property type="evidence" value="ECO:0007669"/>
    <property type="project" value="UniProtKB-SubCell"/>
</dbReference>
<evidence type="ECO:0000256" key="12">
    <source>
        <dbReference type="SAM" id="Phobius"/>
    </source>
</evidence>
<evidence type="ECO:0000256" key="11">
    <source>
        <dbReference type="ARBA" id="ARBA00023136"/>
    </source>
</evidence>
<comment type="caution">
    <text evidence="13">The sequence shown here is derived from an EMBL/GenBank/DDBJ whole genome shotgun (WGS) entry which is preliminary data.</text>
</comment>
<organism evidence="13 14">
    <name type="scientific">Argiope bruennichi</name>
    <name type="common">Wasp spider</name>
    <name type="synonym">Aranea bruennichi</name>
    <dbReference type="NCBI Taxonomy" id="94029"/>
    <lineage>
        <taxon>Eukaryota</taxon>
        <taxon>Metazoa</taxon>
        <taxon>Ecdysozoa</taxon>
        <taxon>Arthropoda</taxon>
        <taxon>Chelicerata</taxon>
        <taxon>Arachnida</taxon>
        <taxon>Araneae</taxon>
        <taxon>Araneomorphae</taxon>
        <taxon>Entelegynae</taxon>
        <taxon>Araneoidea</taxon>
        <taxon>Araneidae</taxon>
        <taxon>Argiope</taxon>
    </lineage>
</organism>
<dbReference type="GO" id="GO:0006874">
    <property type="term" value="P:intracellular calcium ion homeostasis"/>
    <property type="evidence" value="ECO:0007669"/>
    <property type="project" value="TreeGrafter"/>
</dbReference>
<dbReference type="InterPro" id="IPR023214">
    <property type="entry name" value="HAD_sf"/>
</dbReference>
<keyword evidence="10 12" id="KW-1133">Transmembrane helix</keyword>
<feature type="transmembrane region" description="Helical" evidence="12">
    <location>
        <begin position="494"/>
        <end position="519"/>
    </location>
</feature>
<evidence type="ECO:0000256" key="10">
    <source>
        <dbReference type="ARBA" id="ARBA00022989"/>
    </source>
</evidence>
<proteinExistence type="inferred from homology"/>
<comment type="subcellular location">
    <subcellularLocation>
        <location evidence="1">Membrane</location>
        <topology evidence="1">Multi-pass membrane protein</topology>
    </subcellularLocation>
</comment>
<dbReference type="NCBIfam" id="TIGR01494">
    <property type="entry name" value="ATPase_P-type"/>
    <property type="match status" value="1"/>
</dbReference>
<dbReference type="PANTHER" id="PTHR45630">
    <property type="entry name" value="CATION-TRANSPORTING ATPASE-RELATED"/>
    <property type="match status" value="1"/>
</dbReference>
<keyword evidence="5" id="KW-0479">Metal-binding</keyword>
<dbReference type="GO" id="GO:0019829">
    <property type="term" value="F:ATPase-coupled monoatomic cation transmembrane transporter activity"/>
    <property type="evidence" value="ECO:0007669"/>
    <property type="project" value="TreeGrafter"/>
</dbReference>
<feature type="transmembrane region" description="Helical" evidence="12">
    <location>
        <begin position="369"/>
        <end position="392"/>
    </location>
</feature>
<sequence>MSVVAKSQDSNHFEVFLKGAPELVCSLSKNDTVPENFKEVLEFYTRQGFRVIGVGSRHLDPQITWDEVLKMPREELERDLEFQGLVVLQNRLKPETIPTLKVLRDADIRTVMVTGDNLLTAITVARECGMVDELDSVISVEARLIAADPTVPGSKLRLQVHYDYAKLPGFSEKLNIGQNGMVDDICVTVGDGRYHIAMEGTTFNLIRLHDSQLLRKVVLKGTIFARMLPEHKLYLIETLQNLGYQVGMCGDGANDCGALKTAHAGVSLSVAEASVASPFTSTQQNIQCIPEVIKEGRATLAATFGAFRYMVCYCFVLLSAVLMLFWDGQKPSDGGYVVIDIVLNLLPPIIFGSTHAYPGLVKRPPTRSIISFLPQFSMFSFMFIQIGVYVLAYEYCLMQPWYEPFIYDKDKTHYPAASHSGTAIISVNMMSYVIAATIFAPGPPYRKSFFSNKLYCTVIVLEFLLVSYLTIYPADAIAGFINFKRAPFIEYHMILYALSLANFIICFLWEVYFIQGFLFEYVVPALRRLKGPIHKYEKLELELASSVKWPPVGRYEITNVRDDFNDEDADIAVSSRRSSRRQEWMRRSSELRHSMLVGLKLAKADSLEEEPEETVSFVTFREGRSRVRTGTSINSDQNFV</sequence>
<feature type="transmembrane region" description="Helical" evidence="12">
    <location>
        <begin position="306"/>
        <end position="326"/>
    </location>
</feature>
<dbReference type="FunFam" id="3.40.50.1000:FF:000068">
    <property type="entry name" value="Cation-transporting ATPase"/>
    <property type="match status" value="1"/>
</dbReference>
<dbReference type="GO" id="GO:0005524">
    <property type="term" value="F:ATP binding"/>
    <property type="evidence" value="ECO:0007669"/>
    <property type="project" value="UniProtKB-KW"/>
</dbReference>
<evidence type="ECO:0000256" key="8">
    <source>
        <dbReference type="ARBA" id="ARBA00022842"/>
    </source>
</evidence>
<reference evidence="13" key="2">
    <citation type="submission" date="2020-06" db="EMBL/GenBank/DDBJ databases">
        <authorList>
            <person name="Sheffer M."/>
        </authorList>
    </citation>
    <scope>NUCLEOTIDE SEQUENCE</scope>
</reference>
<dbReference type="SUPFAM" id="SSF56784">
    <property type="entry name" value="HAD-like"/>
    <property type="match status" value="1"/>
</dbReference>
<protein>
    <submittedName>
        <fullName evidence="13">Putative cation-transporting ATPase 13A3 like protein</fullName>
    </submittedName>
</protein>
<evidence type="ECO:0000256" key="5">
    <source>
        <dbReference type="ARBA" id="ARBA00022723"/>
    </source>
</evidence>
<gene>
    <name evidence="13" type="ORF">HNY73_012847</name>
</gene>
<dbReference type="Pfam" id="PF00702">
    <property type="entry name" value="Hydrolase"/>
    <property type="match status" value="1"/>
</dbReference>
<keyword evidence="7" id="KW-0067">ATP-binding</keyword>
<dbReference type="GO" id="GO:0015203">
    <property type="term" value="F:polyamine transmembrane transporter activity"/>
    <property type="evidence" value="ECO:0007669"/>
    <property type="project" value="TreeGrafter"/>
</dbReference>
<dbReference type="SUPFAM" id="SSF81660">
    <property type="entry name" value="Metal cation-transporting ATPase, ATP-binding domain N"/>
    <property type="match status" value="1"/>
</dbReference>
<keyword evidence="9" id="KW-1278">Translocase</keyword>
<dbReference type="SUPFAM" id="SSF81665">
    <property type="entry name" value="Calcium ATPase, transmembrane domain M"/>
    <property type="match status" value="1"/>
</dbReference>
<dbReference type="InterPro" id="IPR006544">
    <property type="entry name" value="P-type_TPase_V"/>
</dbReference>
<feature type="transmembrane region" description="Helical" evidence="12">
    <location>
        <begin position="423"/>
        <end position="442"/>
    </location>
</feature>
<feature type="transmembrane region" description="Helical" evidence="12">
    <location>
        <begin position="338"/>
        <end position="357"/>
    </location>
</feature>
<dbReference type="Gene3D" id="3.40.50.1000">
    <property type="entry name" value="HAD superfamily/HAD-like"/>
    <property type="match status" value="1"/>
</dbReference>
<keyword evidence="11 12" id="KW-0472">Membrane</keyword>
<dbReference type="InterPro" id="IPR036412">
    <property type="entry name" value="HAD-like_sf"/>
</dbReference>
<keyword evidence="14" id="KW-1185">Reference proteome</keyword>
<comment type="similarity">
    <text evidence="2">Belongs to the cation transport ATPase (P-type) (TC 3.A.3) family. Type V subfamily.</text>
</comment>
<evidence type="ECO:0000256" key="4">
    <source>
        <dbReference type="ARBA" id="ARBA00022692"/>
    </source>
</evidence>
<keyword evidence="3" id="KW-0597">Phosphoprotein</keyword>
<dbReference type="GO" id="GO:0140358">
    <property type="term" value="F:P-type transmembrane transporter activity"/>
    <property type="evidence" value="ECO:0007669"/>
    <property type="project" value="InterPro"/>
</dbReference>
<dbReference type="EMBL" id="JABXBU010001863">
    <property type="protein sequence ID" value="KAF8782581.1"/>
    <property type="molecule type" value="Genomic_DNA"/>
</dbReference>
<dbReference type="GO" id="GO:0016887">
    <property type="term" value="F:ATP hydrolysis activity"/>
    <property type="evidence" value="ECO:0007669"/>
    <property type="project" value="InterPro"/>
</dbReference>
<evidence type="ECO:0000256" key="9">
    <source>
        <dbReference type="ARBA" id="ARBA00022967"/>
    </source>
</evidence>